<organism evidence="1 2">
    <name type="scientific">Xanthocytophaga flava</name>
    <dbReference type="NCBI Taxonomy" id="3048013"/>
    <lineage>
        <taxon>Bacteria</taxon>
        <taxon>Pseudomonadati</taxon>
        <taxon>Bacteroidota</taxon>
        <taxon>Cytophagia</taxon>
        <taxon>Cytophagales</taxon>
        <taxon>Rhodocytophagaceae</taxon>
        <taxon>Xanthocytophaga</taxon>
    </lineage>
</organism>
<dbReference type="SUPFAM" id="SSF48371">
    <property type="entry name" value="ARM repeat"/>
    <property type="match status" value="1"/>
</dbReference>
<evidence type="ECO:0000313" key="1">
    <source>
        <dbReference type="EMBL" id="MDJ1492205.1"/>
    </source>
</evidence>
<evidence type="ECO:0008006" key="3">
    <source>
        <dbReference type="Google" id="ProtNLM"/>
    </source>
</evidence>
<dbReference type="EMBL" id="JASJOT010000002">
    <property type="protein sequence ID" value="MDJ1492205.1"/>
    <property type="molecule type" value="Genomic_DNA"/>
</dbReference>
<dbReference type="InterPro" id="IPR016024">
    <property type="entry name" value="ARM-type_fold"/>
</dbReference>
<dbReference type="Proteomes" id="UP001228581">
    <property type="component" value="Unassembled WGS sequence"/>
</dbReference>
<keyword evidence="2" id="KW-1185">Reference proteome</keyword>
<comment type="caution">
    <text evidence="1">The sequence shown here is derived from an EMBL/GenBank/DDBJ whole genome shotgun (WGS) entry which is preliminary data.</text>
</comment>
<sequence>MGKHVSLQDLKQIDWSTLSQAYDASAEDVAYNLEILLTLSSGEEVFEQALSELYNSISHQGIIYDSTTAAIPFLIAALDHCPSSCKPTLVRLLGSISQGMAYLAQHEDVYTHFDAQLAWVNEGIEALWKGFDSLTFLLTDPINEVRIQAPYLVTNLLGKSEDFRPVAYRNRSLDMAFALRISQELLPTEPDSFVRCSFVYSLGHTAFNYPDSLKILRQLLQQTGDARVRICTALNLAMHQQYEDALEPLTTALQNCAVTDRLFFNELPWFSGWLRFQLVYSLSSFPFVYLDQILPAFLQSIKAASANTTELEIIPILRYVFQGRKVDLSKGLAGLSASERTILRTIYANSAILGTPIVRVSLALQNCIGLEDKKDVWKQLLGI</sequence>
<dbReference type="Gene3D" id="1.25.10.10">
    <property type="entry name" value="Leucine-rich Repeat Variant"/>
    <property type="match status" value="1"/>
</dbReference>
<protein>
    <recommendedName>
        <fullName evidence="3">26S proteasome non-ATPase regulatory subunit 5</fullName>
    </recommendedName>
</protein>
<accession>A0ABT7CES7</accession>
<name>A0ABT7CES7_9BACT</name>
<reference evidence="1 2" key="1">
    <citation type="submission" date="2023-05" db="EMBL/GenBank/DDBJ databases">
        <authorList>
            <person name="Zhang X."/>
        </authorList>
    </citation>
    <scope>NUCLEOTIDE SEQUENCE [LARGE SCALE GENOMIC DNA]</scope>
    <source>
        <strain evidence="1 2">DM2B3-1</strain>
    </source>
</reference>
<dbReference type="InterPro" id="IPR011989">
    <property type="entry name" value="ARM-like"/>
</dbReference>
<dbReference type="RefSeq" id="WP_313992831.1">
    <property type="nucleotide sequence ID" value="NZ_JASJOT010000002.1"/>
</dbReference>
<gene>
    <name evidence="1" type="ORF">QNI19_04630</name>
</gene>
<evidence type="ECO:0000313" key="2">
    <source>
        <dbReference type="Proteomes" id="UP001228581"/>
    </source>
</evidence>
<proteinExistence type="predicted"/>